<protein>
    <recommendedName>
        <fullName evidence="2">SET domain-containing protein</fullName>
    </recommendedName>
</protein>
<evidence type="ECO:0000313" key="1">
    <source>
        <dbReference type="EMBL" id="CAE0368904.1"/>
    </source>
</evidence>
<name>A0A7S3NM27_9STRA</name>
<dbReference type="AlphaFoldDB" id="A0A7S3NM27"/>
<dbReference type="Gene3D" id="2.170.270.10">
    <property type="entry name" value="SET domain"/>
    <property type="match status" value="1"/>
</dbReference>
<sequence>MKSWTHEIDLLAIQKSSTFVQASIIDGAGDGLFAQKDIVKGDLISWIKPKTNTSIGLDPYHEDWFSWYKEEGCYDGAEASNRVPSEGPVGHLINDAASISPLLLTADKNEIFRYVSASEKGENCICHRHDDIQLLIATQNIRCGDEFYRSYGICYWLPLVESTTAMAMQMVRCDLRLTASLNKDKKLQHLSNNIFDKYHFRLKTLEEEAGSLNDNNKSIQLWRRQKPYRIYDGYGVYYYIARTPPHIRSAYAKQLGLYDFLDTSEQIRTLKYLHTLSTSAYVELVETHLVPPLGGDHFSFFKSAVLDQHRTLGIAPDLPW</sequence>
<dbReference type="SUPFAM" id="SSF82199">
    <property type="entry name" value="SET domain"/>
    <property type="match status" value="1"/>
</dbReference>
<dbReference type="EMBL" id="HBIJ01014417">
    <property type="protein sequence ID" value="CAE0368904.1"/>
    <property type="molecule type" value="Transcribed_RNA"/>
</dbReference>
<dbReference type="InterPro" id="IPR046341">
    <property type="entry name" value="SET_dom_sf"/>
</dbReference>
<gene>
    <name evidence="1" type="ORF">ALAG00032_LOCUS9667</name>
</gene>
<evidence type="ECO:0008006" key="2">
    <source>
        <dbReference type="Google" id="ProtNLM"/>
    </source>
</evidence>
<accession>A0A7S3NM27</accession>
<reference evidence="1" key="1">
    <citation type="submission" date="2021-01" db="EMBL/GenBank/DDBJ databases">
        <authorList>
            <person name="Corre E."/>
            <person name="Pelletier E."/>
            <person name="Niang G."/>
            <person name="Scheremetjew M."/>
            <person name="Finn R."/>
            <person name="Kale V."/>
            <person name="Holt S."/>
            <person name="Cochrane G."/>
            <person name="Meng A."/>
            <person name="Brown T."/>
            <person name="Cohen L."/>
        </authorList>
    </citation>
    <scope>NUCLEOTIDE SEQUENCE</scope>
    <source>
        <strain evidence="1">CCMP1510</strain>
    </source>
</reference>
<organism evidence="1">
    <name type="scientific">Aureoumbra lagunensis</name>
    <dbReference type="NCBI Taxonomy" id="44058"/>
    <lineage>
        <taxon>Eukaryota</taxon>
        <taxon>Sar</taxon>
        <taxon>Stramenopiles</taxon>
        <taxon>Ochrophyta</taxon>
        <taxon>Pelagophyceae</taxon>
        <taxon>Pelagomonadales</taxon>
        <taxon>Aureoumbra</taxon>
    </lineage>
</organism>
<proteinExistence type="predicted"/>